<organism evidence="1 2">
    <name type="scientific">Diaporthe vaccinii</name>
    <dbReference type="NCBI Taxonomy" id="105482"/>
    <lineage>
        <taxon>Eukaryota</taxon>
        <taxon>Fungi</taxon>
        <taxon>Dikarya</taxon>
        <taxon>Ascomycota</taxon>
        <taxon>Pezizomycotina</taxon>
        <taxon>Sordariomycetes</taxon>
        <taxon>Sordariomycetidae</taxon>
        <taxon>Diaporthales</taxon>
        <taxon>Diaporthaceae</taxon>
        <taxon>Diaporthe</taxon>
        <taxon>Diaporthe eres species complex</taxon>
    </lineage>
</organism>
<comment type="caution">
    <text evidence="1">The sequence shown here is derived from an EMBL/GenBank/DDBJ whole genome shotgun (WGS) entry which is preliminary data.</text>
</comment>
<gene>
    <name evidence="1" type="ORF">FJTKL_13795</name>
</gene>
<accession>A0ABR4F8V6</accession>
<name>A0ABR4F8V6_9PEZI</name>
<dbReference type="Proteomes" id="UP001600888">
    <property type="component" value="Unassembled WGS sequence"/>
</dbReference>
<dbReference type="EMBL" id="JBAWTH010000007">
    <property type="protein sequence ID" value="KAL2291127.1"/>
    <property type="molecule type" value="Genomic_DNA"/>
</dbReference>
<proteinExistence type="predicted"/>
<evidence type="ECO:0008006" key="3">
    <source>
        <dbReference type="Google" id="ProtNLM"/>
    </source>
</evidence>
<protein>
    <recommendedName>
        <fullName evidence="3">Aminoglycoside phosphotransferase domain-containing protein</fullName>
    </recommendedName>
</protein>
<keyword evidence="2" id="KW-1185">Reference proteome</keyword>
<evidence type="ECO:0000313" key="1">
    <source>
        <dbReference type="EMBL" id="KAL2291127.1"/>
    </source>
</evidence>
<reference evidence="1 2" key="1">
    <citation type="submission" date="2024-03" db="EMBL/GenBank/DDBJ databases">
        <title>A high-quality draft genome sequence of Diaporthe vaccinii, a causative agent of upright dieback and viscid rot disease in cranberry plants.</title>
        <authorList>
            <person name="Sarrasin M."/>
            <person name="Lang B.F."/>
            <person name="Burger G."/>
        </authorList>
    </citation>
    <scope>NUCLEOTIDE SEQUENCE [LARGE SCALE GENOMIC DNA]</scope>
    <source>
        <strain evidence="1 2">IS7</strain>
    </source>
</reference>
<evidence type="ECO:0000313" key="2">
    <source>
        <dbReference type="Proteomes" id="UP001600888"/>
    </source>
</evidence>
<sequence length="369" mass="42051">MNPSEPPTHRWEVDGPSPPFPYIPGFSIKIRPCTSTTACEIQTQLDAEKSLKARYPPGTHKISAIEYCIARPYCELDTEQAAETSHQPKGHTLHVDSITTRPASDIWWNVVQCHLDDDTESKYTAKIYDPVYASHVTWAHADANGSFNNEVEAYTRFKDVGISGEVTPVFSGAWIMDVPVPSKDFGGVNYVTTRPVSLLLFEAVEAANLATTYFQYYYTSGYVEPQPQLPEAWRHEVLPKIYEARALLAHAGVQADTRSDGVLVGTTGMEDGRLDVRVFIADFERAHISDLEERTGERPEQPMSPIETCWDDVKYDMERLAWDEWRQPEDLKNYRQWLVQRWGESTKYRPLPQDLRKRIACGKWEEAST</sequence>